<evidence type="ECO:0000256" key="6">
    <source>
        <dbReference type="SAM" id="Coils"/>
    </source>
</evidence>
<proteinExistence type="predicted"/>
<feature type="coiled-coil region" evidence="6">
    <location>
        <begin position="115"/>
        <end position="142"/>
    </location>
</feature>
<accession>A0AAD9ZSM9</accession>
<gene>
    <name evidence="8" type="ORF">Dsin_029360</name>
</gene>
<dbReference type="InterPro" id="IPR036638">
    <property type="entry name" value="HLH_DNA-bd_sf"/>
</dbReference>
<dbReference type="InterPro" id="IPR045239">
    <property type="entry name" value="bHLH95_bHLH"/>
</dbReference>
<evidence type="ECO:0008006" key="10">
    <source>
        <dbReference type="Google" id="ProtNLM"/>
    </source>
</evidence>
<reference evidence="8" key="1">
    <citation type="journal article" date="2023" name="Plant J.">
        <title>Genome sequences and population genomics provide insights into the demographic history, inbreeding, and mutation load of two 'living fossil' tree species of Dipteronia.</title>
        <authorList>
            <person name="Feng Y."/>
            <person name="Comes H.P."/>
            <person name="Chen J."/>
            <person name="Zhu S."/>
            <person name="Lu R."/>
            <person name="Zhang X."/>
            <person name="Li P."/>
            <person name="Qiu J."/>
            <person name="Olsen K.M."/>
            <person name="Qiu Y."/>
        </authorList>
    </citation>
    <scope>NUCLEOTIDE SEQUENCE</scope>
    <source>
        <strain evidence="8">NBL</strain>
    </source>
</reference>
<evidence type="ECO:0000313" key="9">
    <source>
        <dbReference type="Proteomes" id="UP001281410"/>
    </source>
</evidence>
<keyword evidence="4" id="KW-0804">Transcription</keyword>
<protein>
    <recommendedName>
        <fullName evidence="10">BHLH domain-containing protein</fullName>
    </recommendedName>
</protein>
<comment type="subcellular location">
    <subcellularLocation>
        <location evidence="1">Nucleus</location>
    </subcellularLocation>
</comment>
<organism evidence="8 9">
    <name type="scientific">Dipteronia sinensis</name>
    <dbReference type="NCBI Taxonomy" id="43782"/>
    <lineage>
        <taxon>Eukaryota</taxon>
        <taxon>Viridiplantae</taxon>
        <taxon>Streptophyta</taxon>
        <taxon>Embryophyta</taxon>
        <taxon>Tracheophyta</taxon>
        <taxon>Spermatophyta</taxon>
        <taxon>Magnoliopsida</taxon>
        <taxon>eudicotyledons</taxon>
        <taxon>Gunneridae</taxon>
        <taxon>Pentapetalae</taxon>
        <taxon>rosids</taxon>
        <taxon>malvids</taxon>
        <taxon>Sapindales</taxon>
        <taxon>Sapindaceae</taxon>
        <taxon>Hippocastanoideae</taxon>
        <taxon>Acereae</taxon>
        <taxon>Dipteronia</taxon>
    </lineage>
</organism>
<evidence type="ECO:0000256" key="2">
    <source>
        <dbReference type="ARBA" id="ARBA00023015"/>
    </source>
</evidence>
<dbReference type="GO" id="GO:0009960">
    <property type="term" value="P:endosperm development"/>
    <property type="evidence" value="ECO:0007669"/>
    <property type="project" value="InterPro"/>
</dbReference>
<dbReference type="EMBL" id="JANJYJ010000009">
    <property type="protein sequence ID" value="KAK3189799.1"/>
    <property type="molecule type" value="Genomic_DNA"/>
</dbReference>
<keyword evidence="9" id="KW-1185">Reference proteome</keyword>
<comment type="caution">
    <text evidence="8">The sequence shown here is derived from an EMBL/GenBank/DDBJ whole genome shotgun (WGS) entry which is preliminary data.</text>
</comment>
<dbReference type="Proteomes" id="UP001281410">
    <property type="component" value="Unassembled WGS sequence"/>
</dbReference>
<evidence type="ECO:0000256" key="7">
    <source>
        <dbReference type="SAM" id="MobiDB-lite"/>
    </source>
</evidence>
<keyword evidence="3" id="KW-0238">DNA-binding</keyword>
<dbReference type="SUPFAM" id="SSF47459">
    <property type="entry name" value="HLH, helix-loop-helix DNA-binding domain"/>
    <property type="match status" value="1"/>
</dbReference>
<dbReference type="InterPro" id="IPR044278">
    <property type="entry name" value="BHLH95-like"/>
</dbReference>
<evidence type="ECO:0000256" key="1">
    <source>
        <dbReference type="ARBA" id="ARBA00004123"/>
    </source>
</evidence>
<keyword evidence="2" id="KW-0805">Transcription regulation</keyword>
<dbReference type="CDD" id="cd11393">
    <property type="entry name" value="bHLH_AtbHLH_like"/>
    <property type="match status" value="1"/>
</dbReference>
<sequence length="234" mass="26053">MSSKQKNKEEEDKEINNLLLSLMQGYSDSAIPPFSDLSLPLHQEADAGRPAIENKSSSSSRKRCSRDHGDYKEEMVQINVIKSQKEKTDQMKDNFMTLQTMLPNLMPKASRDKIIDETISHIGVLEEEIKRLEKKKNSSSSMVANGKISTYFNRNSSVNVNVTVSGNVVFFGIQTLARHGMVTEIFMVFHKHGVEVLAGNVAVNHGQLTLTVTACVDGNKDCVVGKIKRDILVL</sequence>
<keyword evidence="6" id="KW-0175">Coiled coil</keyword>
<dbReference type="PANTHER" id="PTHR46772:SF6">
    <property type="entry name" value="BHLH DOMAIN-CONTAINING PROTEIN"/>
    <property type="match status" value="1"/>
</dbReference>
<name>A0AAD9ZSM9_9ROSI</name>
<dbReference type="Gene3D" id="4.10.280.10">
    <property type="entry name" value="Helix-loop-helix DNA-binding domain"/>
    <property type="match status" value="1"/>
</dbReference>
<evidence type="ECO:0000256" key="3">
    <source>
        <dbReference type="ARBA" id="ARBA00023125"/>
    </source>
</evidence>
<evidence type="ECO:0000313" key="8">
    <source>
        <dbReference type="EMBL" id="KAK3189799.1"/>
    </source>
</evidence>
<dbReference type="PANTHER" id="PTHR46772">
    <property type="entry name" value="BHLH DOMAIN-CONTAINING PROTEIN"/>
    <property type="match status" value="1"/>
</dbReference>
<evidence type="ECO:0000256" key="4">
    <source>
        <dbReference type="ARBA" id="ARBA00023163"/>
    </source>
</evidence>
<dbReference type="GO" id="GO:0005634">
    <property type="term" value="C:nucleus"/>
    <property type="evidence" value="ECO:0007669"/>
    <property type="project" value="UniProtKB-SubCell"/>
</dbReference>
<feature type="region of interest" description="Disordered" evidence="7">
    <location>
        <begin position="49"/>
        <end position="69"/>
    </location>
</feature>
<evidence type="ECO:0000256" key="5">
    <source>
        <dbReference type="ARBA" id="ARBA00023242"/>
    </source>
</evidence>
<dbReference type="GO" id="GO:0046983">
    <property type="term" value="F:protein dimerization activity"/>
    <property type="evidence" value="ECO:0007669"/>
    <property type="project" value="InterPro"/>
</dbReference>
<keyword evidence="5" id="KW-0539">Nucleus</keyword>
<dbReference type="GO" id="GO:0003700">
    <property type="term" value="F:DNA-binding transcription factor activity"/>
    <property type="evidence" value="ECO:0007669"/>
    <property type="project" value="InterPro"/>
</dbReference>
<dbReference type="GO" id="GO:0003677">
    <property type="term" value="F:DNA binding"/>
    <property type="evidence" value="ECO:0007669"/>
    <property type="project" value="UniProtKB-KW"/>
</dbReference>
<dbReference type="AlphaFoldDB" id="A0AAD9ZSM9"/>